<evidence type="ECO:0000259" key="1">
    <source>
        <dbReference type="Pfam" id="PF14082"/>
    </source>
</evidence>
<evidence type="ECO:0000313" key="2">
    <source>
        <dbReference type="EMBL" id="AGC23440.1"/>
    </source>
</evidence>
<organism evidence="2">
    <name type="scientific">Salmonella infantis</name>
    <dbReference type="NCBI Taxonomy" id="595"/>
    <lineage>
        <taxon>Bacteria</taxon>
        <taxon>Pseudomonadati</taxon>
        <taxon>Pseudomonadota</taxon>
        <taxon>Gammaproteobacteria</taxon>
        <taxon>Enterobacterales</taxon>
        <taxon>Enterobacteriaceae</taxon>
        <taxon>Salmonella</taxon>
    </lineage>
</organism>
<keyword evidence="2" id="KW-0614">Plasmid</keyword>
<dbReference type="EMBL" id="JQ899055">
    <property type="protein sequence ID" value="AGC23440.1"/>
    <property type="molecule type" value="Genomic_DNA"/>
</dbReference>
<name>A0A0A6ZA75_SALIN</name>
<geneLocation type="plasmid" evidence="2">
    <name>IncHI1</name>
</geneLocation>
<dbReference type="Pfam" id="PF14082">
    <property type="entry name" value="SduA_C"/>
    <property type="match status" value="1"/>
</dbReference>
<accession>A0A0A6ZA75</accession>
<reference evidence="2" key="1">
    <citation type="submission" date="2011-05" db="EMBL/GenBank/DDBJ databases">
        <title>Nucleotide sequence of antimicrobial resistance region of IncHI1 plasmid in Salmonella enterica serovar Infantis isolated from surface water in Italy.</title>
        <authorList>
            <person name="Lucarelli C."/>
            <person name="Dionisi A.M."/>
            <person name="Benedetti I."/>
            <person name="Owczarek S."/>
            <person name="Luzzi I."/>
        </authorList>
    </citation>
    <scope>NUCLEOTIDE SEQUENCE</scope>
    <source>
        <strain evidence="2">Tc_34/13</strain>
        <plasmid evidence="2">IncHI1</plasmid>
    </source>
</reference>
<feature type="domain" description="Shedu protein SduA C-terminal" evidence="1">
    <location>
        <begin position="23"/>
        <end position="186"/>
    </location>
</feature>
<protein>
    <recommendedName>
        <fullName evidence="1">Shedu protein SduA C-terminal domain-containing protein</fullName>
    </recommendedName>
</protein>
<dbReference type="AlphaFoldDB" id="A0A0A6ZA75"/>
<dbReference type="InterPro" id="IPR025359">
    <property type="entry name" value="SduA_C"/>
</dbReference>
<sequence>MYMTGQEINDKKKEYLELLDREENEQIYQTYLEENTMFIPREFEQNHGIHFSTVFRKLPLSSDYKPDFVYLSKSSDNWNVVLVEIEKPSSKYFKNNSTTFHADFNLALQQMNTWRAWFDDESNRNHFKNNILQGFIEPAHMGRNPFNFKYVLVHGRRSEYENNTQKTALIRGQQRSDFSIISFDSLAENIEKKYKLYVGVKKNSHYELISKEFVDEGIFSWMNIDFLAITQSIYDDAIAKSDSWHHYIIKENGTVKTMDYALPRIKII</sequence>
<proteinExistence type="predicted"/>